<sequence length="365" mass="39576">MELKKMQGLKATMMMIVAELIMAGTNIFFKLAANDGMHLSILIAYRYLFASLIILPLAFFLERGPLAQNLFAKSLVLTSTTFATAFINLVPPFTFILSVLFGLERIEIGKMEGKAKVIGTLVGVAGAMVLTFYKGHQLNIWSTHLNILHGGKHMIGHVAATHNTSIHHSIGSLLAVASSLSIALSLTIQGRISAGYPCHYSSTFLITAMGFVQSLVLDLCTERDWSEWMIGFDIRLLAVLFTGIGLALTITLTTTSIHLRGPLFVANFNPLLLVFTAIGGSLLLDEKLHVGSVLGAVIIIIGLYLMLWGKSNMTRFSKIIPTTTSRCEKDVSTNITNTTTLSTIHVARTSFSTTNGDDRGIGNAL</sequence>
<keyword evidence="9" id="KW-1185">Reference proteome</keyword>
<dbReference type="Proteomes" id="UP001172457">
    <property type="component" value="Chromosome 4"/>
</dbReference>
<dbReference type="AlphaFoldDB" id="A0AA38T2E7"/>
<proteinExistence type="inferred from homology"/>
<name>A0AA38T2E7_9ASTR</name>
<evidence type="ECO:0000256" key="3">
    <source>
        <dbReference type="ARBA" id="ARBA00022692"/>
    </source>
</evidence>
<dbReference type="GO" id="GO:0016020">
    <property type="term" value="C:membrane"/>
    <property type="evidence" value="ECO:0007669"/>
    <property type="project" value="UniProtKB-SubCell"/>
</dbReference>
<feature type="domain" description="EamA" evidence="7">
    <location>
        <begin position="170"/>
        <end position="307"/>
    </location>
</feature>
<evidence type="ECO:0000256" key="2">
    <source>
        <dbReference type="ARBA" id="ARBA00007635"/>
    </source>
</evidence>
<protein>
    <recommendedName>
        <fullName evidence="6">WAT1-related protein</fullName>
    </recommendedName>
</protein>
<keyword evidence="4 6" id="KW-1133">Transmembrane helix</keyword>
<dbReference type="Pfam" id="PF00892">
    <property type="entry name" value="EamA"/>
    <property type="match status" value="1"/>
</dbReference>
<evidence type="ECO:0000313" key="9">
    <source>
        <dbReference type="Proteomes" id="UP001172457"/>
    </source>
</evidence>
<evidence type="ECO:0000256" key="1">
    <source>
        <dbReference type="ARBA" id="ARBA00004141"/>
    </source>
</evidence>
<reference evidence="8" key="1">
    <citation type="submission" date="2023-03" db="EMBL/GenBank/DDBJ databases">
        <title>Chromosome-scale reference genome and RAD-based genetic map of yellow starthistle (Centaurea solstitialis) reveal putative structural variation and QTLs associated with invader traits.</title>
        <authorList>
            <person name="Reatini B."/>
            <person name="Cang F.A."/>
            <person name="Jiang Q."/>
            <person name="Mckibben M.T.W."/>
            <person name="Barker M.S."/>
            <person name="Rieseberg L.H."/>
            <person name="Dlugosch K.M."/>
        </authorList>
    </citation>
    <scope>NUCLEOTIDE SEQUENCE</scope>
    <source>
        <strain evidence="8">CAN-66</strain>
        <tissue evidence="8">Leaf</tissue>
    </source>
</reference>
<accession>A0AA38T2E7</accession>
<feature type="transmembrane region" description="Helical" evidence="6">
    <location>
        <begin position="166"/>
        <end position="186"/>
    </location>
</feature>
<evidence type="ECO:0000256" key="4">
    <source>
        <dbReference type="ARBA" id="ARBA00022989"/>
    </source>
</evidence>
<feature type="transmembrane region" description="Helical" evidence="6">
    <location>
        <begin position="198"/>
        <end position="216"/>
    </location>
</feature>
<feature type="transmembrane region" description="Helical" evidence="6">
    <location>
        <begin position="81"/>
        <end position="103"/>
    </location>
</feature>
<feature type="transmembrane region" description="Helical" evidence="6">
    <location>
        <begin position="44"/>
        <end position="61"/>
    </location>
</feature>
<evidence type="ECO:0000259" key="7">
    <source>
        <dbReference type="Pfam" id="PF00892"/>
    </source>
</evidence>
<feature type="transmembrane region" description="Helical" evidence="6">
    <location>
        <begin position="115"/>
        <end position="133"/>
    </location>
</feature>
<feature type="transmembrane region" description="Helical" evidence="6">
    <location>
        <begin position="228"/>
        <end position="252"/>
    </location>
</feature>
<dbReference type="PANTHER" id="PTHR31218">
    <property type="entry name" value="WAT1-RELATED PROTEIN"/>
    <property type="match status" value="1"/>
</dbReference>
<comment type="caution">
    <text evidence="8">The sequence shown here is derived from an EMBL/GenBank/DDBJ whole genome shotgun (WGS) entry which is preliminary data.</text>
</comment>
<dbReference type="GO" id="GO:0022857">
    <property type="term" value="F:transmembrane transporter activity"/>
    <property type="evidence" value="ECO:0007669"/>
    <property type="project" value="InterPro"/>
</dbReference>
<feature type="transmembrane region" description="Helical" evidence="6">
    <location>
        <begin position="12"/>
        <end position="32"/>
    </location>
</feature>
<evidence type="ECO:0000313" key="8">
    <source>
        <dbReference type="EMBL" id="KAJ9552309.1"/>
    </source>
</evidence>
<dbReference type="EMBL" id="JARYMX010000004">
    <property type="protein sequence ID" value="KAJ9552309.1"/>
    <property type="molecule type" value="Genomic_DNA"/>
</dbReference>
<evidence type="ECO:0000256" key="6">
    <source>
        <dbReference type="RuleBase" id="RU363077"/>
    </source>
</evidence>
<keyword evidence="5 6" id="KW-0472">Membrane</keyword>
<feature type="transmembrane region" description="Helical" evidence="6">
    <location>
        <begin position="290"/>
        <end position="308"/>
    </location>
</feature>
<dbReference type="InterPro" id="IPR037185">
    <property type="entry name" value="EmrE-like"/>
</dbReference>
<feature type="transmembrane region" description="Helical" evidence="6">
    <location>
        <begin position="264"/>
        <end position="284"/>
    </location>
</feature>
<gene>
    <name evidence="8" type="ORF">OSB04_016354</name>
</gene>
<comment type="similarity">
    <text evidence="2 6">Belongs to the drug/metabolite transporter (DMT) superfamily. Plant drug/metabolite exporter (P-DME) (TC 2.A.7.4) family.</text>
</comment>
<dbReference type="InterPro" id="IPR030184">
    <property type="entry name" value="WAT1-related"/>
</dbReference>
<comment type="subcellular location">
    <subcellularLocation>
        <location evidence="1 6">Membrane</location>
        <topology evidence="1 6">Multi-pass membrane protein</topology>
    </subcellularLocation>
</comment>
<keyword evidence="3 6" id="KW-0812">Transmembrane</keyword>
<dbReference type="InterPro" id="IPR000620">
    <property type="entry name" value="EamA_dom"/>
</dbReference>
<evidence type="ECO:0000256" key="5">
    <source>
        <dbReference type="ARBA" id="ARBA00023136"/>
    </source>
</evidence>
<dbReference type="SUPFAM" id="SSF103481">
    <property type="entry name" value="Multidrug resistance efflux transporter EmrE"/>
    <property type="match status" value="2"/>
</dbReference>
<organism evidence="8 9">
    <name type="scientific">Centaurea solstitialis</name>
    <name type="common">yellow star-thistle</name>
    <dbReference type="NCBI Taxonomy" id="347529"/>
    <lineage>
        <taxon>Eukaryota</taxon>
        <taxon>Viridiplantae</taxon>
        <taxon>Streptophyta</taxon>
        <taxon>Embryophyta</taxon>
        <taxon>Tracheophyta</taxon>
        <taxon>Spermatophyta</taxon>
        <taxon>Magnoliopsida</taxon>
        <taxon>eudicotyledons</taxon>
        <taxon>Gunneridae</taxon>
        <taxon>Pentapetalae</taxon>
        <taxon>asterids</taxon>
        <taxon>campanulids</taxon>
        <taxon>Asterales</taxon>
        <taxon>Asteraceae</taxon>
        <taxon>Carduoideae</taxon>
        <taxon>Cardueae</taxon>
        <taxon>Centaureinae</taxon>
        <taxon>Centaurea</taxon>
    </lineage>
</organism>